<evidence type="ECO:0000256" key="6">
    <source>
        <dbReference type="ARBA" id="ARBA00023146"/>
    </source>
</evidence>
<dbReference type="CDD" id="cd04317">
    <property type="entry name" value="EcAspRS_like_N"/>
    <property type="match status" value="1"/>
</dbReference>
<evidence type="ECO:0000259" key="8">
    <source>
        <dbReference type="PROSITE" id="PS50862"/>
    </source>
</evidence>
<dbReference type="PROSITE" id="PS50862">
    <property type="entry name" value="AA_TRNA_LIGASE_II"/>
    <property type="match status" value="1"/>
</dbReference>
<evidence type="ECO:0000256" key="1">
    <source>
        <dbReference type="ARBA" id="ARBA00006303"/>
    </source>
</evidence>
<dbReference type="GO" id="GO:0003676">
    <property type="term" value="F:nucleic acid binding"/>
    <property type="evidence" value="ECO:0007669"/>
    <property type="project" value="InterPro"/>
</dbReference>
<dbReference type="GO" id="GO:0050560">
    <property type="term" value="F:aspartate-tRNA(Asn) ligase activity"/>
    <property type="evidence" value="ECO:0007669"/>
    <property type="project" value="UniProtKB-EC"/>
</dbReference>
<dbReference type="InterPro" id="IPR029351">
    <property type="entry name" value="GAD_dom"/>
</dbReference>
<dbReference type="KEGG" id="scd:Spica_0269"/>
<feature type="binding site" evidence="7">
    <location>
        <begin position="224"/>
        <end position="226"/>
    </location>
    <ligand>
        <name>ATP</name>
        <dbReference type="ChEBI" id="CHEBI:30616"/>
    </ligand>
</feature>
<dbReference type="HOGENOM" id="CLU_014330_3_2_12"/>
<dbReference type="SUPFAM" id="SSF50249">
    <property type="entry name" value="Nucleic acid-binding proteins"/>
    <property type="match status" value="1"/>
</dbReference>
<dbReference type="InterPro" id="IPR004364">
    <property type="entry name" value="Aa-tRNA-synt_II"/>
</dbReference>
<comment type="subcellular location">
    <subcellularLocation>
        <location evidence="7">Cytoplasm</location>
    </subcellularLocation>
</comment>
<dbReference type="GO" id="GO:0004815">
    <property type="term" value="F:aspartate-tRNA ligase activity"/>
    <property type="evidence" value="ECO:0007669"/>
    <property type="project" value="UniProtKB-UniRule"/>
</dbReference>
<evidence type="ECO:0000313" key="10">
    <source>
        <dbReference type="Proteomes" id="UP000000503"/>
    </source>
</evidence>
<dbReference type="InterPro" id="IPR012340">
    <property type="entry name" value="NA-bd_OB-fold"/>
</dbReference>
<dbReference type="AlphaFoldDB" id="F8EZS3"/>
<comment type="subunit">
    <text evidence="7">Homodimer.</text>
</comment>
<dbReference type="STRING" id="744872.Spica_0269"/>
<keyword evidence="3 7" id="KW-0547">Nucleotide-binding</keyword>
<dbReference type="InterPro" id="IPR004115">
    <property type="entry name" value="GAD-like_sf"/>
</dbReference>
<comment type="catalytic activity">
    <reaction evidence="7">
        <text>tRNA(Asx) + L-aspartate + ATP = L-aspartyl-tRNA(Asx) + AMP + diphosphate</text>
        <dbReference type="Rhea" id="RHEA:18349"/>
        <dbReference type="Rhea" id="RHEA-COMP:9710"/>
        <dbReference type="Rhea" id="RHEA-COMP:9711"/>
        <dbReference type="ChEBI" id="CHEBI:29991"/>
        <dbReference type="ChEBI" id="CHEBI:30616"/>
        <dbReference type="ChEBI" id="CHEBI:33019"/>
        <dbReference type="ChEBI" id="CHEBI:78442"/>
        <dbReference type="ChEBI" id="CHEBI:78516"/>
        <dbReference type="ChEBI" id="CHEBI:456215"/>
        <dbReference type="EC" id="6.1.1.23"/>
    </reaction>
</comment>
<dbReference type="InterPro" id="IPR047090">
    <property type="entry name" value="AspRS_core"/>
</dbReference>
<dbReference type="PRINTS" id="PR01042">
    <property type="entry name" value="TRNASYNTHASP"/>
</dbReference>
<evidence type="ECO:0000256" key="2">
    <source>
        <dbReference type="ARBA" id="ARBA00022598"/>
    </source>
</evidence>
<evidence type="ECO:0000256" key="4">
    <source>
        <dbReference type="ARBA" id="ARBA00022840"/>
    </source>
</evidence>
<dbReference type="NCBIfam" id="TIGR00459">
    <property type="entry name" value="aspS_bact"/>
    <property type="match status" value="1"/>
</dbReference>
<name>F8EZS3_GRAC1</name>
<organism evidence="9 10">
    <name type="scientific">Gracilinema caldarium (strain ATCC 51460 / DSM 7334 / H1)</name>
    <name type="common">Treponema caldarium</name>
    <dbReference type="NCBI Taxonomy" id="744872"/>
    <lineage>
        <taxon>Bacteria</taxon>
        <taxon>Pseudomonadati</taxon>
        <taxon>Spirochaetota</taxon>
        <taxon>Spirochaetia</taxon>
        <taxon>Spirochaetales</taxon>
        <taxon>Breznakiellaceae</taxon>
        <taxon>Gracilinema</taxon>
    </lineage>
</organism>
<feature type="binding site" evidence="7">
    <location>
        <position position="482"/>
    </location>
    <ligand>
        <name>L-aspartate</name>
        <dbReference type="ChEBI" id="CHEBI:29991"/>
    </ligand>
</feature>
<dbReference type="Pfam" id="PF00152">
    <property type="entry name" value="tRNA-synt_2"/>
    <property type="match status" value="1"/>
</dbReference>
<dbReference type="InterPro" id="IPR004365">
    <property type="entry name" value="NA-bd_OB_tRNA"/>
</dbReference>
<feature type="site" description="Important for tRNA non-discrimination" evidence="7">
    <location>
        <position position="34"/>
    </location>
</feature>
<keyword evidence="2 7" id="KW-0436">Ligase</keyword>
<feature type="binding site" evidence="7">
    <location>
        <begin position="568"/>
        <end position="571"/>
    </location>
    <ligand>
        <name>ATP</name>
        <dbReference type="ChEBI" id="CHEBI:30616"/>
    </ligand>
</feature>
<dbReference type="GO" id="GO:0006422">
    <property type="term" value="P:aspartyl-tRNA aminoacylation"/>
    <property type="evidence" value="ECO:0007669"/>
    <property type="project" value="UniProtKB-UniRule"/>
</dbReference>
<comment type="function">
    <text evidence="7">Aspartyl-tRNA synthetase with relaxed tRNA specificity since it is able to aspartylate not only its cognate tRNA(Asp) but also tRNA(Asn). Reaction proceeds in two steps: L-aspartate is first activated by ATP to form Asp-AMP and then transferred to the acceptor end of tRNA(Asp/Asn).</text>
</comment>
<dbReference type="EMBL" id="CP002868">
    <property type="protein sequence ID" value="AEJ18436.1"/>
    <property type="molecule type" value="Genomic_DNA"/>
</dbReference>
<dbReference type="InterPro" id="IPR004524">
    <property type="entry name" value="Asp-tRNA-ligase_1"/>
</dbReference>
<dbReference type="Proteomes" id="UP000000503">
    <property type="component" value="Chromosome"/>
</dbReference>
<dbReference type="eggNOG" id="COG0173">
    <property type="taxonomic scope" value="Bacteria"/>
</dbReference>
<proteinExistence type="inferred from homology"/>
<dbReference type="InterPro" id="IPR045864">
    <property type="entry name" value="aa-tRNA-synth_II/BPL/LPL"/>
</dbReference>
<dbReference type="InterPro" id="IPR047089">
    <property type="entry name" value="Asp-tRNA-ligase_1_N"/>
</dbReference>
<keyword evidence="5 7" id="KW-0648">Protein biosynthesis</keyword>
<dbReference type="PANTHER" id="PTHR22594:SF5">
    <property type="entry name" value="ASPARTATE--TRNA LIGASE, MITOCHONDRIAL"/>
    <property type="match status" value="1"/>
</dbReference>
<feature type="binding site" evidence="7">
    <location>
        <position position="233"/>
    </location>
    <ligand>
        <name>ATP</name>
        <dbReference type="ChEBI" id="CHEBI:30616"/>
    </ligand>
</feature>
<protein>
    <recommendedName>
        <fullName evidence="7">Aspartate--tRNA(Asp/Asn) ligase</fullName>
        <ecNumber evidence="7">6.1.1.23</ecNumber>
    </recommendedName>
    <alternativeName>
        <fullName evidence="7">Aspartyl-tRNA synthetase</fullName>
        <shortName evidence="7">AspRS</shortName>
    </alternativeName>
    <alternativeName>
        <fullName evidence="7">Non-discriminating aspartyl-tRNA synthetase</fullName>
        <shortName evidence="7">ND-AspRS</shortName>
    </alternativeName>
</protein>
<evidence type="ECO:0000256" key="5">
    <source>
        <dbReference type="ARBA" id="ARBA00022917"/>
    </source>
</evidence>
<dbReference type="InterPro" id="IPR006195">
    <property type="entry name" value="aa-tRNA-synth_II"/>
</dbReference>
<evidence type="ECO:0000256" key="3">
    <source>
        <dbReference type="ARBA" id="ARBA00022741"/>
    </source>
</evidence>
<comment type="caution">
    <text evidence="7">Lacks conserved residue(s) required for the propagation of feature annotation.</text>
</comment>
<feature type="binding site" evidence="7">
    <location>
        <position position="516"/>
    </location>
    <ligand>
        <name>ATP</name>
        <dbReference type="ChEBI" id="CHEBI:30616"/>
    </ligand>
</feature>
<evidence type="ECO:0000256" key="7">
    <source>
        <dbReference type="HAMAP-Rule" id="MF_00044"/>
    </source>
</evidence>
<accession>F8EZS3</accession>
<feature type="domain" description="Aminoacyl-transfer RNA synthetases class-II family profile" evidence="8">
    <location>
        <begin position="145"/>
        <end position="597"/>
    </location>
</feature>
<feature type="region of interest" description="Aspartate" evidence="7">
    <location>
        <begin position="202"/>
        <end position="205"/>
    </location>
</feature>
<dbReference type="InterPro" id="IPR002312">
    <property type="entry name" value="Asp/Asn-tRNA-synth_IIb"/>
</dbReference>
<feature type="binding site" evidence="7">
    <location>
        <position position="224"/>
    </location>
    <ligand>
        <name>L-aspartate</name>
        <dbReference type="ChEBI" id="CHEBI:29991"/>
    </ligand>
</feature>
<dbReference type="HAMAP" id="MF_00044">
    <property type="entry name" value="Asp_tRNA_synth_type1"/>
    <property type="match status" value="1"/>
</dbReference>
<dbReference type="EC" id="6.1.1.23" evidence="7"/>
<dbReference type="SUPFAM" id="SSF55681">
    <property type="entry name" value="Class II aaRS and biotin synthetases"/>
    <property type="match status" value="1"/>
</dbReference>
<reference evidence="10" key="1">
    <citation type="journal article" date="2013" name="Stand. Genomic Sci.">
        <title>Genome sequence of the thermophilic fresh-water bacterium Spirochaeta caldaria type strain (H1(T)), reclassification of Spirochaeta caldaria, Spirochaeta stenostrepta, and Spirochaeta zuelzerae in the genus Treponema as Treponema caldaria comb. nov., Treponema stenostrepta comb. nov., and Treponema zuelzerae comb. nov., and emendation of the genus Treponema.</title>
        <authorList>
            <person name="Abt B."/>
            <person name="Goker M."/>
            <person name="Scheuner C."/>
            <person name="Han C."/>
            <person name="Lu M."/>
            <person name="Misra M."/>
            <person name="Lapidus A."/>
            <person name="Nolan M."/>
            <person name="Lucas S."/>
            <person name="Hammon N."/>
            <person name="Deshpande S."/>
            <person name="Cheng J.F."/>
            <person name="Tapia R."/>
            <person name="Goodwin L.A."/>
            <person name="Pitluck S."/>
            <person name="Liolios K."/>
            <person name="Pagani I."/>
            <person name="Ivanova N."/>
            <person name="Mavromatis K."/>
            <person name="Mikhailova N."/>
            <person name="Huntemann M."/>
            <person name="Pati A."/>
            <person name="Chen A."/>
            <person name="Palaniappan K."/>
            <person name="Land M."/>
            <person name="Hauser L."/>
            <person name="Jeffries C.D."/>
            <person name="Rohde M."/>
            <person name="Spring S."/>
            <person name="Gronow S."/>
            <person name="Detter J.C."/>
            <person name="Bristow J."/>
            <person name="Eisen J.A."/>
            <person name="Markowitz V."/>
            <person name="Hugenholtz P."/>
            <person name="Kyrpides N.C."/>
            <person name="Woyke T."/>
            <person name="Klenk H.P."/>
        </authorList>
    </citation>
    <scope>NUCLEOTIDE SEQUENCE</scope>
    <source>
        <strain evidence="10">ATCC 51460 / DSM 7334 / H1</strain>
    </source>
</reference>
<dbReference type="NCBIfam" id="NF001750">
    <property type="entry name" value="PRK00476.1"/>
    <property type="match status" value="1"/>
</dbReference>
<dbReference type="Gene3D" id="3.30.1360.30">
    <property type="entry name" value="GAD-like domain"/>
    <property type="match status" value="1"/>
</dbReference>
<dbReference type="GO" id="GO:0005737">
    <property type="term" value="C:cytoplasm"/>
    <property type="evidence" value="ECO:0007669"/>
    <property type="project" value="UniProtKB-SubCell"/>
</dbReference>
<dbReference type="PANTHER" id="PTHR22594">
    <property type="entry name" value="ASPARTYL/LYSYL-TRNA SYNTHETASE"/>
    <property type="match status" value="1"/>
</dbReference>
<evidence type="ECO:0000313" key="9">
    <source>
        <dbReference type="EMBL" id="AEJ18436.1"/>
    </source>
</evidence>
<keyword evidence="6 7" id="KW-0030">Aminoacyl-tRNA synthetase</keyword>
<feature type="binding site" evidence="7">
    <location>
        <position position="178"/>
    </location>
    <ligand>
        <name>L-aspartate</name>
        <dbReference type="ChEBI" id="CHEBI:29991"/>
    </ligand>
</feature>
<keyword evidence="10" id="KW-1185">Reference proteome</keyword>
<feature type="binding site" evidence="7">
    <location>
        <position position="523"/>
    </location>
    <ligand>
        <name>L-aspartate</name>
        <dbReference type="ChEBI" id="CHEBI:29991"/>
    </ligand>
</feature>
<comment type="similarity">
    <text evidence="1 7">Belongs to the class-II aminoacyl-tRNA synthetase family. Type 1 subfamily.</text>
</comment>
<dbReference type="Gene3D" id="2.40.50.140">
    <property type="entry name" value="Nucleic acid-binding proteins"/>
    <property type="match status" value="1"/>
</dbReference>
<keyword evidence="4 7" id="KW-0067">ATP-binding</keyword>
<sequence length="624" mass="69833">METMKRTVTCGDLRKADAGKTVILNGWVHRKRDHGGISFINLRDRYGVTQVVVDADAAESLKRIADELHNEYCIAVEGTVRPRPDSMVNPEMNTGEIEVVAKNLVILSRCEVLPFQIEEKSDAKEDLRLKYRYLDLRSGGMQKRIKLRNDVTFAVREWMQAHGFYEIETPTFIKSTPEGARDYLVPSRLYPGKFYALPQSPQLYKQILMVAGFDKYFQIARCYRDEDARGDRQPEFTQIDIEMSFVSREDVLTMIEGLFGYVFKKTLGITLPERFRRISYDDAMELYGSDKPDLRFAMEMQDFAPYVADSTFQAFKDALSNGEAERKAAAAKGVTIPGGGVKALVVPGKADYSRKQIDELEGAAKIYKAKGMAWMKVVAGADGKATLEGGASKFFLPAADGSGAPADLAGRIIQGLGAKVGDLILMVADSKRKIANVALGAVRSKLGKDLGLCDPKRFEFAWIIDFPMFEFNEEENHWEAAHHMFTWPQEKYHATMETDPGSVKGDLYDLVLNGFELASGSIRIHDPELQKKVFKIVGFNPEDAEKKFGFLTEAFKYGAPPHGGIAPGLDRLVMLMAGETSIKEVIAFPKNSFAVSPMDDCPSEVDQKQLDELHLIIKYPEKKE</sequence>
<dbReference type="SUPFAM" id="SSF55261">
    <property type="entry name" value="GAD domain-like"/>
    <property type="match status" value="1"/>
</dbReference>
<dbReference type="CDD" id="cd00777">
    <property type="entry name" value="AspRS_core"/>
    <property type="match status" value="1"/>
</dbReference>
<dbReference type="Gene3D" id="3.30.930.10">
    <property type="entry name" value="Bira Bifunctional Protein, Domain 2"/>
    <property type="match status" value="1"/>
</dbReference>
<gene>
    <name evidence="7" type="primary">aspS</name>
    <name evidence="9" type="ordered locus">Spica_0269</name>
</gene>
<dbReference type="Pfam" id="PF02938">
    <property type="entry name" value="GAD"/>
    <property type="match status" value="1"/>
</dbReference>
<dbReference type="GO" id="GO:0005524">
    <property type="term" value="F:ATP binding"/>
    <property type="evidence" value="ECO:0007669"/>
    <property type="project" value="UniProtKB-UniRule"/>
</dbReference>
<dbReference type="OrthoDB" id="9802326at2"/>
<dbReference type="Pfam" id="PF01336">
    <property type="entry name" value="tRNA_anti-codon"/>
    <property type="match status" value="1"/>
</dbReference>
<keyword evidence="7" id="KW-0963">Cytoplasm</keyword>